<evidence type="ECO:0000313" key="2">
    <source>
        <dbReference type="Proteomes" id="UP001064489"/>
    </source>
</evidence>
<dbReference type="AlphaFoldDB" id="A0AAD5ID75"/>
<protein>
    <submittedName>
        <fullName evidence="1">Uncharacterized protein</fullName>
    </submittedName>
</protein>
<dbReference type="Proteomes" id="UP001064489">
    <property type="component" value="Chromosome 2"/>
</dbReference>
<comment type="caution">
    <text evidence="1">The sequence shown here is derived from an EMBL/GenBank/DDBJ whole genome shotgun (WGS) entry which is preliminary data.</text>
</comment>
<keyword evidence="2" id="KW-1185">Reference proteome</keyword>
<sequence>MSNLRGVIAIIPIRDTESEVLSKTVTALVSSLNRRLLDLALSHLTFFVAVRNKIDAGRSHLKSFLTSAVRFY</sequence>
<dbReference type="EMBL" id="JAJSOW010000106">
    <property type="protein sequence ID" value="KAI9160186.1"/>
    <property type="molecule type" value="Genomic_DNA"/>
</dbReference>
<evidence type="ECO:0000313" key="1">
    <source>
        <dbReference type="EMBL" id="KAI9160186.1"/>
    </source>
</evidence>
<proteinExistence type="predicted"/>
<gene>
    <name evidence="1" type="ORF">LWI28_005903</name>
</gene>
<reference evidence="1" key="2">
    <citation type="submission" date="2023-02" db="EMBL/GenBank/DDBJ databases">
        <authorList>
            <person name="Swenson N.G."/>
            <person name="Wegrzyn J.L."/>
            <person name="Mcevoy S.L."/>
        </authorList>
    </citation>
    <scope>NUCLEOTIDE SEQUENCE</scope>
    <source>
        <strain evidence="1">91603</strain>
        <tissue evidence="1">Leaf</tissue>
    </source>
</reference>
<name>A0AAD5ID75_ACENE</name>
<organism evidence="1 2">
    <name type="scientific">Acer negundo</name>
    <name type="common">Box elder</name>
    <dbReference type="NCBI Taxonomy" id="4023"/>
    <lineage>
        <taxon>Eukaryota</taxon>
        <taxon>Viridiplantae</taxon>
        <taxon>Streptophyta</taxon>
        <taxon>Embryophyta</taxon>
        <taxon>Tracheophyta</taxon>
        <taxon>Spermatophyta</taxon>
        <taxon>Magnoliopsida</taxon>
        <taxon>eudicotyledons</taxon>
        <taxon>Gunneridae</taxon>
        <taxon>Pentapetalae</taxon>
        <taxon>rosids</taxon>
        <taxon>malvids</taxon>
        <taxon>Sapindales</taxon>
        <taxon>Sapindaceae</taxon>
        <taxon>Hippocastanoideae</taxon>
        <taxon>Acereae</taxon>
        <taxon>Acer</taxon>
    </lineage>
</organism>
<reference evidence="1" key="1">
    <citation type="journal article" date="2022" name="Plant J.">
        <title>Strategies of tolerance reflected in two North American maple genomes.</title>
        <authorList>
            <person name="McEvoy S.L."/>
            <person name="Sezen U.U."/>
            <person name="Trouern-Trend A."/>
            <person name="McMahon S.M."/>
            <person name="Schaberg P.G."/>
            <person name="Yang J."/>
            <person name="Wegrzyn J.L."/>
            <person name="Swenson N.G."/>
        </authorList>
    </citation>
    <scope>NUCLEOTIDE SEQUENCE</scope>
    <source>
        <strain evidence="1">91603</strain>
    </source>
</reference>
<accession>A0AAD5ID75</accession>